<feature type="region of interest" description="Disordered" evidence="1">
    <location>
        <begin position="68"/>
        <end position="91"/>
    </location>
</feature>
<name>A0A024TGF4_9STRA</name>
<dbReference type="InterPro" id="IPR021067">
    <property type="entry name" value="Glycosyltransferase"/>
</dbReference>
<dbReference type="VEuPathDB" id="FungiDB:H310_13282"/>
<organism evidence="3">
    <name type="scientific">Aphanomyces invadans</name>
    <dbReference type="NCBI Taxonomy" id="157072"/>
    <lineage>
        <taxon>Eukaryota</taxon>
        <taxon>Sar</taxon>
        <taxon>Stramenopiles</taxon>
        <taxon>Oomycota</taxon>
        <taxon>Saprolegniomycetes</taxon>
        <taxon>Saprolegniales</taxon>
        <taxon>Verrucalvaceae</taxon>
        <taxon>Aphanomyces</taxon>
    </lineage>
</organism>
<dbReference type="PANTHER" id="PTHR34496:SF6">
    <property type="entry name" value="GLYCOSYLTRANSFERASE 2-LIKE DOMAIN-CONTAINING PROTEIN"/>
    <property type="match status" value="1"/>
</dbReference>
<dbReference type="EMBL" id="KI914000">
    <property type="protein sequence ID" value="ETV92392.1"/>
    <property type="molecule type" value="Genomic_DNA"/>
</dbReference>
<evidence type="ECO:0000256" key="2">
    <source>
        <dbReference type="SAM" id="Phobius"/>
    </source>
</evidence>
<gene>
    <name evidence="3" type="ORF">H310_13282</name>
</gene>
<dbReference type="OrthoDB" id="76265at2759"/>
<proteinExistence type="predicted"/>
<dbReference type="PANTHER" id="PTHR34496">
    <property type="entry name" value="GLCNAC TRANSFERASE-RELATED"/>
    <property type="match status" value="1"/>
</dbReference>
<sequence>MISVIVLFGWSMGRHSKIERHFQGPRGVQVHFKMPRRSLVVALLWLACVDAAQIAIINRHAEAPVPVSPVDQHVPLSRGSERPPPPRVPGGSGNTLFVGLSSFRDATRCGYTIFTGFQRATYPSRVQFGVVDQLNDGDESCLDAYCALARQTWPGHEDCRYKDQIKVDTRPASESRGPSVARHYQQALVGDEVFCLQLDAHSIFTRDWDSRLVQEWSRAQNEMAVLTTYLHAYSAQYVDADGTNVDPGQYPHLCSTLRGANDCIRNEGASMLLGATLPQLTALWGAGFSFSKCHAEKRVRIDPHTLWMFDGEEFLRASHLWTHGYDMYSPSISVIYHNYSSVPERFHEIPVNFITRAHENMLGVNRYRQAVGLPYSGPLDTTDMQLYAYGPVRSFQEYLAFAGIDLTAAHDPGSCKQLRWQPYKDATSVEALLPGWTMHPLLAAKADTNASVDVDGAQRRENDAVPAEGLPAVDILGIRDGKVLSGSLLRVHTLSKGGVPYQVHVTIAMVAILVGLVAFVVKANRRAVRRQLKKFVVK</sequence>
<dbReference type="RefSeq" id="XP_008878943.1">
    <property type="nucleotide sequence ID" value="XM_008880721.1"/>
</dbReference>
<dbReference type="STRING" id="157072.A0A024TGF4"/>
<dbReference type="SUPFAM" id="SSF53448">
    <property type="entry name" value="Nucleotide-diphospho-sugar transferases"/>
    <property type="match status" value="1"/>
</dbReference>
<evidence type="ECO:0000256" key="1">
    <source>
        <dbReference type="SAM" id="MobiDB-lite"/>
    </source>
</evidence>
<dbReference type="GeneID" id="20090332"/>
<dbReference type="AlphaFoldDB" id="A0A024TGF4"/>
<keyword evidence="2" id="KW-0472">Membrane</keyword>
<dbReference type="eggNOG" id="ENOG502RY14">
    <property type="taxonomic scope" value="Eukaryota"/>
</dbReference>
<reference evidence="3" key="1">
    <citation type="submission" date="2013-12" db="EMBL/GenBank/DDBJ databases">
        <title>The Genome Sequence of Aphanomyces invadans NJM9701.</title>
        <authorList>
            <consortium name="The Broad Institute Genomics Platform"/>
            <person name="Russ C."/>
            <person name="Tyler B."/>
            <person name="van West P."/>
            <person name="Dieguez-Uribeondo J."/>
            <person name="Young S.K."/>
            <person name="Zeng Q."/>
            <person name="Gargeya S."/>
            <person name="Fitzgerald M."/>
            <person name="Abouelleil A."/>
            <person name="Alvarado L."/>
            <person name="Chapman S.B."/>
            <person name="Gainer-Dewar J."/>
            <person name="Goldberg J."/>
            <person name="Griggs A."/>
            <person name="Gujja S."/>
            <person name="Hansen M."/>
            <person name="Howarth C."/>
            <person name="Imamovic A."/>
            <person name="Ireland A."/>
            <person name="Larimer J."/>
            <person name="McCowan C."/>
            <person name="Murphy C."/>
            <person name="Pearson M."/>
            <person name="Poon T.W."/>
            <person name="Priest M."/>
            <person name="Roberts A."/>
            <person name="Saif S."/>
            <person name="Shea T."/>
            <person name="Sykes S."/>
            <person name="Wortman J."/>
            <person name="Nusbaum C."/>
            <person name="Birren B."/>
        </authorList>
    </citation>
    <scope>NUCLEOTIDE SEQUENCE [LARGE SCALE GENOMIC DNA]</scope>
    <source>
        <strain evidence="3">NJM9701</strain>
    </source>
</reference>
<dbReference type="Pfam" id="PF11397">
    <property type="entry name" value="GlcNAc"/>
    <property type="match status" value="2"/>
</dbReference>
<feature type="transmembrane region" description="Helical" evidence="2">
    <location>
        <begin position="501"/>
        <end position="521"/>
    </location>
</feature>
<accession>A0A024TGF4</accession>
<protein>
    <submittedName>
        <fullName evidence="3">Uncharacterized protein</fullName>
    </submittedName>
</protein>
<dbReference type="InterPro" id="IPR029044">
    <property type="entry name" value="Nucleotide-diphossugar_trans"/>
</dbReference>
<keyword evidence="2" id="KW-0812">Transmembrane</keyword>
<keyword evidence="2" id="KW-1133">Transmembrane helix</keyword>
<evidence type="ECO:0000313" key="3">
    <source>
        <dbReference type="EMBL" id="ETV92392.1"/>
    </source>
</evidence>